<dbReference type="AlphaFoldDB" id="A0AAV1QR46"/>
<dbReference type="InterPro" id="IPR050942">
    <property type="entry name" value="F-box_BR-signaling"/>
</dbReference>
<gene>
    <name evidence="2" type="ORF">DCAF_LOCUS101</name>
</gene>
<keyword evidence="3" id="KW-1185">Reference proteome</keyword>
<evidence type="ECO:0000313" key="3">
    <source>
        <dbReference type="Proteomes" id="UP001314170"/>
    </source>
</evidence>
<evidence type="ECO:0000259" key="1">
    <source>
        <dbReference type="Pfam" id="PF03478"/>
    </source>
</evidence>
<dbReference type="PANTHER" id="PTHR44259:SF15">
    <property type="entry name" value="F-BOX PROTEIN KIB2-RELATED"/>
    <property type="match status" value="1"/>
</dbReference>
<dbReference type="Pfam" id="PF03478">
    <property type="entry name" value="Beta-prop_KIB1-4"/>
    <property type="match status" value="1"/>
</dbReference>
<reference evidence="2 3" key="1">
    <citation type="submission" date="2024-01" db="EMBL/GenBank/DDBJ databases">
        <authorList>
            <person name="Waweru B."/>
        </authorList>
    </citation>
    <scope>NUCLEOTIDE SEQUENCE [LARGE SCALE GENOMIC DNA]</scope>
</reference>
<accession>A0AAV1QR46</accession>
<proteinExistence type="predicted"/>
<sequence length="153" mass="17278">MCSSFSFTVALAYCRRGDRTWIDISGELLLVHCQKYLNPNTGNGKASSFEVYKFNTNVKRRDPVTSLGEYALFLGRGQSFALSELKVSGMKGNHIYYAEDFTDPCSIRKLRPCDGDNEIIVYSLENSNLEFLQSPFPSEKPYGMWFTPSLGGR</sequence>
<dbReference type="InterPro" id="IPR005174">
    <property type="entry name" value="KIB1-4_b-propeller"/>
</dbReference>
<evidence type="ECO:0000313" key="2">
    <source>
        <dbReference type="EMBL" id="CAK7322491.1"/>
    </source>
</evidence>
<protein>
    <recommendedName>
        <fullName evidence="1">KIB1-4 beta-propeller domain-containing protein</fullName>
    </recommendedName>
</protein>
<feature type="domain" description="KIB1-4 beta-propeller" evidence="1">
    <location>
        <begin position="23"/>
        <end position="123"/>
    </location>
</feature>
<organism evidence="2 3">
    <name type="scientific">Dovyalis caffra</name>
    <dbReference type="NCBI Taxonomy" id="77055"/>
    <lineage>
        <taxon>Eukaryota</taxon>
        <taxon>Viridiplantae</taxon>
        <taxon>Streptophyta</taxon>
        <taxon>Embryophyta</taxon>
        <taxon>Tracheophyta</taxon>
        <taxon>Spermatophyta</taxon>
        <taxon>Magnoliopsida</taxon>
        <taxon>eudicotyledons</taxon>
        <taxon>Gunneridae</taxon>
        <taxon>Pentapetalae</taxon>
        <taxon>rosids</taxon>
        <taxon>fabids</taxon>
        <taxon>Malpighiales</taxon>
        <taxon>Salicaceae</taxon>
        <taxon>Flacourtieae</taxon>
        <taxon>Dovyalis</taxon>
    </lineage>
</organism>
<dbReference type="EMBL" id="CAWUPB010000026">
    <property type="protein sequence ID" value="CAK7322491.1"/>
    <property type="molecule type" value="Genomic_DNA"/>
</dbReference>
<comment type="caution">
    <text evidence="2">The sequence shown here is derived from an EMBL/GenBank/DDBJ whole genome shotgun (WGS) entry which is preliminary data.</text>
</comment>
<dbReference type="Proteomes" id="UP001314170">
    <property type="component" value="Unassembled WGS sequence"/>
</dbReference>
<dbReference type="PANTHER" id="PTHR44259">
    <property type="entry name" value="OS07G0183000 PROTEIN-RELATED"/>
    <property type="match status" value="1"/>
</dbReference>
<name>A0AAV1QR46_9ROSI</name>